<evidence type="ECO:0000256" key="3">
    <source>
        <dbReference type="ARBA" id="ARBA00022741"/>
    </source>
</evidence>
<dbReference type="Pfam" id="PF00133">
    <property type="entry name" value="tRNA-synt_1"/>
    <property type="match status" value="2"/>
</dbReference>
<protein>
    <recommendedName>
        <fullName evidence="8">Leucine--tRNA ligase</fullName>
        <ecNumber evidence="8">6.1.1.4</ecNumber>
    </recommendedName>
    <alternativeName>
        <fullName evidence="8">Leucyl-tRNA synthetase</fullName>
        <shortName evidence="8">LeuRS</shortName>
    </alternativeName>
</protein>
<feature type="domain" description="Leucyl-tRNA synthetase editing" evidence="11">
    <location>
        <begin position="234"/>
        <end position="419"/>
    </location>
</feature>
<dbReference type="CDD" id="cd00812">
    <property type="entry name" value="LeuRS_core"/>
    <property type="match status" value="1"/>
</dbReference>
<dbReference type="EMBL" id="LBUP01000004">
    <property type="protein sequence ID" value="KKQ66693.1"/>
    <property type="molecule type" value="Genomic_DNA"/>
</dbReference>
<keyword evidence="8" id="KW-0963">Cytoplasm</keyword>
<comment type="similarity">
    <text evidence="1 8">Belongs to the class-I aminoacyl-tRNA synthetase family.</text>
</comment>
<dbReference type="InterPro" id="IPR002300">
    <property type="entry name" value="aa-tRNA-synth_Ia"/>
</dbReference>
<dbReference type="CDD" id="cd07958">
    <property type="entry name" value="Anticodon_Ia_Leu_BEm"/>
    <property type="match status" value="1"/>
</dbReference>
<dbReference type="Gene3D" id="3.40.50.620">
    <property type="entry name" value="HUPs"/>
    <property type="match status" value="2"/>
</dbReference>
<feature type="short sequence motif" description="'HIGH' region" evidence="8">
    <location>
        <begin position="47"/>
        <end position="57"/>
    </location>
</feature>
<evidence type="ECO:0000259" key="9">
    <source>
        <dbReference type="Pfam" id="PF00133"/>
    </source>
</evidence>
<evidence type="ECO:0000256" key="7">
    <source>
        <dbReference type="ARBA" id="ARBA00047469"/>
    </source>
</evidence>
<reference evidence="12 13" key="1">
    <citation type="journal article" date="2015" name="Nature">
        <title>rRNA introns, odd ribosomes, and small enigmatic genomes across a large radiation of phyla.</title>
        <authorList>
            <person name="Brown C.T."/>
            <person name="Hug L.A."/>
            <person name="Thomas B.C."/>
            <person name="Sharon I."/>
            <person name="Castelle C.J."/>
            <person name="Singh A."/>
            <person name="Wilkins M.J."/>
            <person name="Williams K.H."/>
            <person name="Banfield J.F."/>
        </authorList>
    </citation>
    <scope>NUCLEOTIDE SEQUENCE [LARGE SCALE GENOMIC DNA]</scope>
</reference>
<dbReference type="Gene3D" id="1.10.730.10">
    <property type="entry name" value="Isoleucyl-tRNA Synthetase, Domain 1"/>
    <property type="match status" value="2"/>
</dbReference>
<dbReference type="EC" id="6.1.1.4" evidence="8"/>
<feature type="short sequence motif" description="'KMSKS' region" evidence="8">
    <location>
        <begin position="599"/>
        <end position="603"/>
    </location>
</feature>
<evidence type="ECO:0000313" key="13">
    <source>
        <dbReference type="Proteomes" id="UP000034235"/>
    </source>
</evidence>
<dbReference type="PANTHER" id="PTHR43740">
    <property type="entry name" value="LEUCYL-TRNA SYNTHETASE"/>
    <property type="match status" value="1"/>
</dbReference>
<dbReference type="FunFam" id="1.10.730.10:FF:000002">
    <property type="entry name" value="Leucine--tRNA ligase"/>
    <property type="match status" value="1"/>
</dbReference>
<proteinExistence type="inferred from homology"/>
<feature type="domain" description="Methionyl/Valyl/Leucyl/Isoleucyl-tRNA synthetase anticodon-binding" evidence="10">
    <location>
        <begin position="684"/>
        <end position="821"/>
    </location>
</feature>
<dbReference type="InterPro" id="IPR009080">
    <property type="entry name" value="tRNAsynth_Ia_anticodon-bd"/>
</dbReference>
<keyword evidence="2 8" id="KW-0436">Ligase</keyword>
<evidence type="ECO:0000313" key="12">
    <source>
        <dbReference type="EMBL" id="KKQ66693.1"/>
    </source>
</evidence>
<feature type="domain" description="Aminoacyl-tRNA synthetase class Ia" evidence="9">
    <location>
        <begin position="12"/>
        <end position="207"/>
    </location>
</feature>
<keyword evidence="4 8" id="KW-0067">ATP-binding</keyword>
<dbReference type="InterPro" id="IPR014729">
    <property type="entry name" value="Rossmann-like_a/b/a_fold"/>
</dbReference>
<dbReference type="HAMAP" id="MF_00049_B">
    <property type="entry name" value="Leu_tRNA_synth_B"/>
    <property type="match status" value="1"/>
</dbReference>
<feature type="binding site" evidence="8">
    <location>
        <position position="602"/>
    </location>
    <ligand>
        <name>ATP</name>
        <dbReference type="ChEBI" id="CHEBI:30616"/>
    </ligand>
</feature>
<evidence type="ECO:0000256" key="1">
    <source>
        <dbReference type="ARBA" id="ARBA00005594"/>
    </source>
</evidence>
<keyword evidence="5 8" id="KW-0648">Protein biosynthesis</keyword>
<comment type="subcellular location">
    <subcellularLocation>
        <location evidence="8">Cytoplasm</location>
    </subcellularLocation>
</comment>
<dbReference type="SUPFAM" id="SSF52374">
    <property type="entry name" value="Nucleotidylyl transferase"/>
    <property type="match status" value="1"/>
</dbReference>
<dbReference type="InterPro" id="IPR013155">
    <property type="entry name" value="M/V/L/I-tRNA-synth_anticd-bd"/>
</dbReference>
<evidence type="ECO:0000256" key="6">
    <source>
        <dbReference type="ARBA" id="ARBA00023146"/>
    </source>
</evidence>
<dbReference type="GO" id="GO:0006429">
    <property type="term" value="P:leucyl-tRNA aminoacylation"/>
    <property type="evidence" value="ECO:0007669"/>
    <property type="project" value="UniProtKB-UniRule"/>
</dbReference>
<evidence type="ECO:0000259" key="10">
    <source>
        <dbReference type="Pfam" id="PF08264"/>
    </source>
</evidence>
<accession>A0A0G0JG93</accession>
<comment type="caution">
    <text evidence="12">The sequence shown here is derived from an EMBL/GenBank/DDBJ whole genome shotgun (WGS) entry which is preliminary data.</text>
</comment>
<dbReference type="SUPFAM" id="SSF47323">
    <property type="entry name" value="Anticodon-binding domain of a subclass of class I aminoacyl-tRNA synthetases"/>
    <property type="match status" value="1"/>
</dbReference>
<dbReference type="GO" id="GO:0004823">
    <property type="term" value="F:leucine-tRNA ligase activity"/>
    <property type="evidence" value="ECO:0007669"/>
    <property type="project" value="UniProtKB-UniRule"/>
</dbReference>
<dbReference type="GO" id="GO:0002161">
    <property type="term" value="F:aminoacyl-tRNA deacylase activity"/>
    <property type="evidence" value="ECO:0007669"/>
    <property type="project" value="InterPro"/>
</dbReference>
<dbReference type="InterPro" id="IPR009008">
    <property type="entry name" value="Val/Leu/Ile-tRNA-synth_edit"/>
</dbReference>
<dbReference type="PANTHER" id="PTHR43740:SF2">
    <property type="entry name" value="LEUCINE--TRNA LIGASE, MITOCHONDRIAL"/>
    <property type="match status" value="1"/>
</dbReference>
<dbReference type="NCBIfam" id="TIGR00396">
    <property type="entry name" value="leuS_bact"/>
    <property type="match status" value="1"/>
</dbReference>
<evidence type="ECO:0000259" key="11">
    <source>
        <dbReference type="Pfam" id="PF13603"/>
    </source>
</evidence>
<dbReference type="PRINTS" id="PR00985">
    <property type="entry name" value="TRNASYNTHLEU"/>
</dbReference>
<dbReference type="Pfam" id="PF13603">
    <property type="entry name" value="tRNA-synt_1_2"/>
    <property type="match status" value="1"/>
</dbReference>
<dbReference type="Proteomes" id="UP000034235">
    <property type="component" value="Unassembled WGS sequence"/>
</dbReference>
<keyword evidence="6 8" id="KW-0030">Aminoacyl-tRNA synthetase</keyword>
<organism evidence="12 13">
    <name type="scientific">Candidatus Daviesbacteria bacterium GW2011_GWA2_38_24</name>
    <dbReference type="NCBI Taxonomy" id="1618422"/>
    <lineage>
        <taxon>Bacteria</taxon>
        <taxon>Candidatus Daviesiibacteriota</taxon>
    </lineage>
</organism>
<dbReference type="AlphaFoldDB" id="A0A0G0JG93"/>
<comment type="catalytic activity">
    <reaction evidence="7 8">
        <text>tRNA(Leu) + L-leucine + ATP = L-leucyl-tRNA(Leu) + AMP + diphosphate</text>
        <dbReference type="Rhea" id="RHEA:11688"/>
        <dbReference type="Rhea" id="RHEA-COMP:9613"/>
        <dbReference type="Rhea" id="RHEA-COMP:9622"/>
        <dbReference type="ChEBI" id="CHEBI:30616"/>
        <dbReference type="ChEBI" id="CHEBI:33019"/>
        <dbReference type="ChEBI" id="CHEBI:57427"/>
        <dbReference type="ChEBI" id="CHEBI:78442"/>
        <dbReference type="ChEBI" id="CHEBI:78494"/>
        <dbReference type="ChEBI" id="CHEBI:456215"/>
        <dbReference type="EC" id="6.1.1.4"/>
    </reaction>
</comment>
<evidence type="ECO:0000256" key="5">
    <source>
        <dbReference type="ARBA" id="ARBA00022917"/>
    </source>
</evidence>
<evidence type="ECO:0000256" key="2">
    <source>
        <dbReference type="ARBA" id="ARBA00022598"/>
    </source>
</evidence>
<dbReference type="InterPro" id="IPR002302">
    <property type="entry name" value="Leu-tRNA-ligase"/>
</dbReference>
<dbReference type="Pfam" id="PF08264">
    <property type="entry name" value="Anticodon_1"/>
    <property type="match status" value="1"/>
</dbReference>
<keyword evidence="3 8" id="KW-0547">Nucleotide-binding</keyword>
<sequence length="863" mass="99155">MKKYIPHEIEQKWQQKWAEIGLYESKIDRHAIARDDKRKYYVLAEFSYPSGDLHMGHWFTWGGADIFARFKRLQGYNVFFPNGFDAFGLPAENAAIKRGIHPRDWTYDNIERMKKQYSTMGASFSFDHQVVTCDSNYYKWNQWYFLRMFEKGLAYRGEYMSNWCESCQTVLANEGVEAGKCWRCGTEVVQKAVKQWFFKITEYADRLIWPEPDPKTGLSNGVDWPQSVREGQNAWIGRSAGLQIEFKVQSSKFKIEVFTSYPETIYGVTYLVLAPEHPLVEKITTPEQLEDVKNYTKQAQKKLEQERKALDKEKTGVFTGVYAINPVNGEKMPVWVADYVLATYGTGAVMGVPGSDLRDYAFAKTYSLPISKVIGSSANDISAIETEADVLFSGVMVNSGQFSGLATPDPAREKIMDYLEEEGWGRRKVEYHLHDWSVSRQRYWGAPVPIIHCDPPAGGCGVVPVPYEDLPVELPYEVDYTPKGKAPLATNEEWLNVKCPKCKGSAKRDPETLDTFVDSSWYFFRYLNPDLENAPFDIETARKIMPVDIYFGGAEHTLGHTLYSRFFTKFTKDLGMIDFDEYALRRINHGIVLGPDGNKMSKSIGNVVNPDEEVKKFGADATRVYLAFFMPYEGTGPWVSERIWGTYRFIERVWEMFERVSLDDRGSMIEGSALKMEHREVDTESLYQMHRTIKKVTEDIENIRFNTAVASLMEWLNYLTSKGKGERGKGKVTVEEYKTFLILLAPFAPHVTEELWQTVILNEVKDLDSSSDGHRTQNDRFNSIHNQAWSVYEEKYLVQAQVKIPVQVNGKLRDFLIVDSSLLENQKEIEERAFASEKIKKYLNGNNPKKTIYIPGKMLSIVT</sequence>
<gene>
    <name evidence="8" type="primary">leuS</name>
    <name evidence="12" type="ORF">US86_C0004G0011</name>
</gene>
<evidence type="ECO:0000256" key="8">
    <source>
        <dbReference type="HAMAP-Rule" id="MF_00049"/>
    </source>
</evidence>
<evidence type="ECO:0000256" key="4">
    <source>
        <dbReference type="ARBA" id="ARBA00022840"/>
    </source>
</evidence>
<dbReference type="SUPFAM" id="SSF50677">
    <property type="entry name" value="ValRS/IleRS/LeuRS editing domain"/>
    <property type="match status" value="1"/>
</dbReference>
<dbReference type="PATRIC" id="fig|1618422.5.peg.701"/>
<dbReference type="GO" id="GO:0005524">
    <property type="term" value="F:ATP binding"/>
    <property type="evidence" value="ECO:0007669"/>
    <property type="project" value="UniProtKB-UniRule"/>
</dbReference>
<feature type="domain" description="Aminoacyl-tRNA synthetase class Ia" evidence="9">
    <location>
        <begin position="433"/>
        <end position="627"/>
    </location>
</feature>
<dbReference type="InterPro" id="IPR025709">
    <property type="entry name" value="Leu_tRNA-synth_edit"/>
</dbReference>
<dbReference type="FunFam" id="3.40.50.620:FF:000003">
    <property type="entry name" value="Leucine--tRNA ligase"/>
    <property type="match status" value="1"/>
</dbReference>
<dbReference type="GO" id="GO:0005829">
    <property type="term" value="C:cytosol"/>
    <property type="evidence" value="ECO:0007669"/>
    <property type="project" value="TreeGrafter"/>
</dbReference>
<name>A0A0G0JG93_9BACT</name>